<evidence type="ECO:0000256" key="4">
    <source>
        <dbReference type="ARBA" id="ARBA00022490"/>
    </source>
</evidence>
<name>E6U1Z1_EVAC2</name>
<dbReference type="PANTHER" id="PTHR33602">
    <property type="entry name" value="REGULATORY PROTEIN RECX FAMILY PROTEIN"/>
    <property type="match status" value="1"/>
</dbReference>
<evidence type="ECO:0000313" key="9">
    <source>
        <dbReference type="EMBL" id="ADU29235.1"/>
    </source>
</evidence>
<sequence>MPKITKITPAKRSKARFHIYIDKGEGEEYAFSVSEDVFIKHHLSKGKELSQQEIANIREEDVLDKAFQKTLNYISYRMRSEKEVFTYLKDLEISPEDAHNLIDRLKDLNVLDDLMFAEAFVRTKKNTQKKGPFIIEQELYEKGISQKHIDQAMKQYPMEEQLENAMVIISKKKSGYKSDSQKQKKQKMHQFLLQRGFSTNVAKEAIEESDLDNSFNEDLEWQAIAKQGEKALRKFMKYENYERDMRIKQFLYQKGFQIDLIDKWINERVKEEG</sequence>
<dbReference type="InterPro" id="IPR036388">
    <property type="entry name" value="WH-like_DNA-bd_sf"/>
</dbReference>
<accession>E6U1Z1</accession>
<evidence type="ECO:0000259" key="8">
    <source>
        <dbReference type="Pfam" id="PF21982"/>
    </source>
</evidence>
<evidence type="ECO:0000259" key="6">
    <source>
        <dbReference type="Pfam" id="PF02631"/>
    </source>
</evidence>
<feature type="domain" description="RecX first three-helical" evidence="8">
    <location>
        <begin position="66"/>
        <end position="105"/>
    </location>
</feature>
<comment type="similarity">
    <text evidence="2 5">Belongs to the RecX family.</text>
</comment>
<organism evidence="9 10">
    <name type="scientific">Evansella cellulosilytica (strain ATCC 21833 / DSM 2522 / FERM P-1141 / JCM 9156 / N-4)</name>
    <name type="common">Bacillus cellulosilyticus</name>
    <dbReference type="NCBI Taxonomy" id="649639"/>
    <lineage>
        <taxon>Bacteria</taxon>
        <taxon>Bacillati</taxon>
        <taxon>Bacillota</taxon>
        <taxon>Bacilli</taxon>
        <taxon>Bacillales</taxon>
        <taxon>Bacillaceae</taxon>
        <taxon>Evansella</taxon>
    </lineage>
</organism>
<dbReference type="KEGG" id="bco:Bcell_0962"/>
<evidence type="ECO:0000256" key="1">
    <source>
        <dbReference type="ARBA" id="ARBA00004496"/>
    </source>
</evidence>
<feature type="domain" description="RecX third three-helical" evidence="7">
    <location>
        <begin position="219"/>
        <end position="265"/>
    </location>
</feature>
<dbReference type="Pfam" id="PF21982">
    <property type="entry name" value="RecX_HTH1"/>
    <property type="match status" value="1"/>
</dbReference>
<dbReference type="STRING" id="649639.Bcell_0962"/>
<dbReference type="HAMAP" id="MF_01114">
    <property type="entry name" value="RecX"/>
    <property type="match status" value="1"/>
</dbReference>
<dbReference type="AlphaFoldDB" id="E6U1Z1"/>
<gene>
    <name evidence="5" type="primary">recX</name>
    <name evidence="9" type="ordered locus">Bcell_0962</name>
</gene>
<dbReference type="InterPro" id="IPR003783">
    <property type="entry name" value="Regulatory_RecX"/>
</dbReference>
<dbReference type="InterPro" id="IPR053925">
    <property type="entry name" value="RecX_HTH_3rd"/>
</dbReference>
<dbReference type="InterPro" id="IPR053926">
    <property type="entry name" value="RecX_HTH_1st"/>
</dbReference>
<dbReference type="NCBIfam" id="NF010733">
    <property type="entry name" value="PRK14135.1"/>
    <property type="match status" value="1"/>
</dbReference>
<dbReference type="HOGENOM" id="CLU_066607_4_0_9"/>
<comment type="function">
    <text evidence="5">Modulates RecA activity.</text>
</comment>
<feature type="domain" description="RecX third three-helical" evidence="7">
    <location>
        <begin position="159"/>
        <end position="206"/>
    </location>
</feature>
<evidence type="ECO:0000256" key="5">
    <source>
        <dbReference type="HAMAP-Rule" id="MF_01114"/>
    </source>
</evidence>
<keyword evidence="10" id="KW-1185">Reference proteome</keyword>
<evidence type="ECO:0000256" key="2">
    <source>
        <dbReference type="ARBA" id="ARBA00009695"/>
    </source>
</evidence>
<evidence type="ECO:0000259" key="7">
    <source>
        <dbReference type="Pfam" id="PF21981"/>
    </source>
</evidence>
<dbReference type="RefSeq" id="WP_013487576.1">
    <property type="nucleotide sequence ID" value="NC_014829.1"/>
</dbReference>
<keyword evidence="4 5" id="KW-0963">Cytoplasm</keyword>
<evidence type="ECO:0000313" key="10">
    <source>
        <dbReference type="Proteomes" id="UP000001401"/>
    </source>
</evidence>
<dbReference type="PANTHER" id="PTHR33602:SF1">
    <property type="entry name" value="REGULATORY PROTEIN RECX FAMILY PROTEIN"/>
    <property type="match status" value="1"/>
</dbReference>
<dbReference type="Gene3D" id="1.10.10.10">
    <property type="entry name" value="Winged helix-like DNA-binding domain superfamily/Winged helix DNA-binding domain"/>
    <property type="match status" value="4"/>
</dbReference>
<dbReference type="InterPro" id="IPR053924">
    <property type="entry name" value="RecX_HTH_2nd"/>
</dbReference>
<feature type="domain" description="RecX second three-helical" evidence="6">
    <location>
        <begin position="112"/>
        <end position="153"/>
    </location>
</feature>
<dbReference type="GO" id="GO:0005737">
    <property type="term" value="C:cytoplasm"/>
    <property type="evidence" value="ECO:0007669"/>
    <property type="project" value="UniProtKB-SubCell"/>
</dbReference>
<dbReference type="EMBL" id="CP002394">
    <property type="protein sequence ID" value="ADU29235.1"/>
    <property type="molecule type" value="Genomic_DNA"/>
</dbReference>
<dbReference type="Pfam" id="PF02631">
    <property type="entry name" value="RecX_HTH2"/>
    <property type="match status" value="1"/>
</dbReference>
<reference evidence="9" key="1">
    <citation type="submission" date="2010-12" db="EMBL/GenBank/DDBJ databases">
        <title>Complete sequence of Bacillus cellulosilyticus DSM 2522.</title>
        <authorList>
            <consortium name="US DOE Joint Genome Institute"/>
            <person name="Lucas S."/>
            <person name="Copeland A."/>
            <person name="Lapidus A."/>
            <person name="Cheng J.-F."/>
            <person name="Bruce D."/>
            <person name="Goodwin L."/>
            <person name="Pitluck S."/>
            <person name="Chertkov O."/>
            <person name="Detter J.C."/>
            <person name="Han C."/>
            <person name="Tapia R."/>
            <person name="Land M."/>
            <person name="Hauser L."/>
            <person name="Jeffries C."/>
            <person name="Kyrpides N."/>
            <person name="Ivanova N."/>
            <person name="Mikhailova N."/>
            <person name="Brumm P."/>
            <person name="Mead D."/>
            <person name="Woyke T."/>
        </authorList>
    </citation>
    <scope>NUCLEOTIDE SEQUENCE [LARGE SCALE GENOMIC DNA]</scope>
    <source>
        <strain evidence="9">DSM 2522</strain>
    </source>
</reference>
<dbReference type="Pfam" id="PF21981">
    <property type="entry name" value="RecX_HTH3"/>
    <property type="match status" value="2"/>
</dbReference>
<comment type="subcellular location">
    <subcellularLocation>
        <location evidence="1 5">Cytoplasm</location>
    </subcellularLocation>
</comment>
<evidence type="ECO:0000256" key="3">
    <source>
        <dbReference type="ARBA" id="ARBA00018111"/>
    </source>
</evidence>
<proteinExistence type="inferred from homology"/>
<dbReference type="eggNOG" id="COG2137">
    <property type="taxonomic scope" value="Bacteria"/>
</dbReference>
<dbReference type="Proteomes" id="UP000001401">
    <property type="component" value="Chromosome"/>
</dbReference>
<dbReference type="OrthoDB" id="5421057at2"/>
<dbReference type="GO" id="GO:0006282">
    <property type="term" value="P:regulation of DNA repair"/>
    <property type="evidence" value="ECO:0007669"/>
    <property type="project" value="UniProtKB-UniRule"/>
</dbReference>
<protein>
    <recommendedName>
        <fullName evidence="3 5">Regulatory protein RecX</fullName>
    </recommendedName>
</protein>